<feature type="transmembrane region" description="Helical" evidence="5">
    <location>
        <begin position="196"/>
        <end position="216"/>
    </location>
</feature>
<gene>
    <name evidence="7" type="ORF">BCL57_001717</name>
    <name evidence="8" type="ORF">SAMN04489721_1159</name>
</gene>
<dbReference type="PANTHER" id="PTHR23531:SF1">
    <property type="entry name" value="QUINOLENE RESISTANCE PROTEIN NORA"/>
    <property type="match status" value="1"/>
</dbReference>
<dbReference type="InterPro" id="IPR036259">
    <property type="entry name" value="MFS_trans_sf"/>
</dbReference>
<dbReference type="Proteomes" id="UP000893823">
    <property type="component" value="Unassembled WGS sequence"/>
</dbReference>
<evidence type="ECO:0000313" key="8">
    <source>
        <dbReference type="EMBL" id="SDS34506.1"/>
    </source>
</evidence>
<keyword evidence="2 5" id="KW-0812">Transmembrane</keyword>
<dbReference type="STRING" id="589382.SAMN04489721_1159"/>
<dbReference type="PROSITE" id="PS00216">
    <property type="entry name" value="SUGAR_TRANSPORT_1"/>
    <property type="match status" value="1"/>
</dbReference>
<dbReference type="GO" id="GO:0022857">
    <property type="term" value="F:transmembrane transporter activity"/>
    <property type="evidence" value="ECO:0007669"/>
    <property type="project" value="InterPro"/>
</dbReference>
<feature type="transmembrane region" description="Helical" evidence="5">
    <location>
        <begin position="323"/>
        <end position="349"/>
    </location>
</feature>
<keyword evidence="10" id="KW-1185">Reference proteome</keyword>
<feature type="transmembrane region" description="Helical" evidence="5">
    <location>
        <begin position="133"/>
        <end position="154"/>
    </location>
</feature>
<reference evidence="7" key="3">
    <citation type="submission" date="2022-06" db="EMBL/GenBank/DDBJ databases">
        <title>Genomic Encyclopedia of Type Strains, Phase III (KMG-III): the genomes of soil and plant-associated and newly described type strains.</title>
        <authorList>
            <person name="Whitman W."/>
        </authorList>
    </citation>
    <scope>NUCLEOTIDE SEQUENCE</scope>
    <source>
        <strain evidence="7">CPCC 202695</strain>
    </source>
</reference>
<dbReference type="GO" id="GO:0005886">
    <property type="term" value="C:plasma membrane"/>
    <property type="evidence" value="ECO:0007669"/>
    <property type="project" value="UniProtKB-SubCell"/>
</dbReference>
<proteinExistence type="predicted"/>
<dbReference type="PANTHER" id="PTHR23531">
    <property type="entry name" value="QUINOLENE RESISTANCE PROTEIN NORA"/>
    <property type="match status" value="1"/>
</dbReference>
<feature type="domain" description="Major facilitator superfamily (MFS) profile" evidence="6">
    <location>
        <begin position="41"/>
        <end position="411"/>
    </location>
</feature>
<dbReference type="Gene3D" id="1.20.1250.20">
    <property type="entry name" value="MFS general substrate transporter like domains"/>
    <property type="match status" value="1"/>
</dbReference>
<reference evidence="9" key="1">
    <citation type="submission" date="2016-10" db="EMBL/GenBank/DDBJ databases">
        <authorList>
            <person name="Varghese N."/>
            <person name="Submissions S."/>
        </authorList>
    </citation>
    <scope>NUCLEOTIDE SEQUENCE [LARGE SCALE GENOMIC DNA]</scope>
    <source>
        <strain evidence="9">CPCC 202695</strain>
    </source>
</reference>
<evidence type="ECO:0000313" key="7">
    <source>
        <dbReference type="EMBL" id="MCP2367558.1"/>
    </source>
</evidence>
<feature type="transmembrane region" description="Helical" evidence="5">
    <location>
        <begin position="166"/>
        <end position="184"/>
    </location>
</feature>
<dbReference type="PROSITE" id="PS50850">
    <property type="entry name" value="MFS"/>
    <property type="match status" value="1"/>
</dbReference>
<dbReference type="InterPro" id="IPR052714">
    <property type="entry name" value="MFS_Exporter"/>
</dbReference>
<feature type="transmembrane region" description="Helical" evidence="5">
    <location>
        <begin position="237"/>
        <end position="259"/>
    </location>
</feature>
<dbReference type="InterPro" id="IPR020846">
    <property type="entry name" value="MFS_dom"/>
</dbReference>
<sequence>MPRHTPGGTLSATRTIGAERTDREGVCIVIGAARAPLFTGTFIALTVGDLAYFTATGVAIFVLPLYVTGPLEHDEVAAGIAFGVFAVSALVLRPFAGRLADRFGRRPLLVGGALLAAACLAATAVATDLVAIIALRLAAGVAEAAFFVAGFAALADIAPTERIGEALSYNSLGLYLGIALGPLLGEALLENLGYPAAWLGASGLALLAAALVLIVGETRPSSTEHDGPFRILHRPSIPVSIGFLTSLAAVGGFLAFASLHARRVGLADPSLALFAYGGIVVVCRIAFARLPDRLPSLPLAAAALGTIATGLIFAALWQDPWGFVLGIAVMALGVTFSTPAFFSAVFATAAPSERGLASGTASAAIDLGLGIGPILLGFVAAPYGIPWAFGLAAAIAAIGAVWTLRLAGGARPQPVTTQDP</sequence>
<evidence type="ECO:0000313" key="10">
    <source>
        <dbReference type="Proteomes" id="UP000893823"/>
    </source>
</evidence>
<dbReference type="InterPro" id="IPR011701">
    <property type="entry name" value="MFS"/>
</dbReference>
<reference evidence="8" key="2">
    <citation type="submission" date="2016-10" db="EMBL/GenBank/DDBJ databases">
        <authorList>
            <person name="de Groot N.N."/>
        </authorList>
    </citation>
    <scope>NUCLEOTIDE SEQUENCE [LARGE SCALE GENOMIC DNA]</scope>
    <source>
        <strain evidence="8">CPCC 202695</strain>
    </source>
</reference>
<feature type="transmembrane region" description="Helical" evidence="5">
    <location>
        <begin position="108"/>
        <end position="127"/>
    </location>
</feature>
<feature type="transmembrane region" description="Helical" evidence="5">
    <location>
        <begin position="299"/>
        <end position="317"/>
    </location>
</feature>
<keyword evidence="4 5" id="KW-0472">Membrane</keyword>
<dbReference type="AlphaFoldDB" id="A0A1H1RG40"/>
<evidence type="ECO:0000256" key="5">
    <source>
        <dbReference type="SAM" id="Phobius"/>
    </source>
</evidence>
<evidence type="ECO:0000256" key="2">
    <source>
        <dbReference type="ARBA" id="ARBA00022692"/>
    </source>
</evidence>
<evidence type="ECO:0000313" key="9">
    <source>
        <dbReference type="Proteomes" id="UP000199482"/>
    </source>
</evidence>
<evidence type="ECO:0000256" key="3">
    <source>
        <dbReference type="ARBA" id="ARBA00022989"/>
    </source>
</evidence>
<evidence type="ECO:0000256" key="4">
    <source>
        <dbReference type="ARBA" id="ARBA00023136"/>
    </source>
</evidence>
<organism evidence="8 9">
    <name type="scientific">Agromyces flavus</name>
    <dbReference type="NCBI Taxonomy" id="589382"/>
    <lineage>
        <taxon>Bacteria</taxon>
        <taxon>Bacillati</taxon>
        <taxon>Actinomycetota</taxon>
        <taxon>Actinomycetes</taxon>
        <taxon>Micrococcales</taxon>
        <taxon>Microbacteriaceae</taxon>
        <taxon>Agromyces</taxon>
    </lineage>
</organism>
<feature type="transmembrane region" description="Helical" evidence="5">
    <location>
        <begin position="42"/>
        <end position="64"/>
    </location>
</feature>
<name>A0A1H1RG40_9MICO</name>
<feature type="transmembrane region" description="Helical" evidence="5">
    <location>
        <begin position="271"/>
        <end position="287"/>
    </location>
</feature>
<dbReference type="Pfam" id="PF07690">
    <property type="entry name" value="MFS_1"/>
    <property type="match status" value="1"/>
</dbReference>
<dbReference type="EMBL" id="LT629755">
    <property type="protein sequence ID" value="SDS34506.1"/>
    <property type="molecule type" value="Genomic_DNA"/>
</dbReference>
<dbReference type="EMBL" id="SODL02000003">
    <property type="protein sequence ID" value="MCP2367558.1"/>
    <property type="molecule type" value="Genomic_DNA"/>
</dbReference>
<evidence type="ECO:0000259" key="6">
    <source>
        <dbReference type="PROSITE" id="PS50850"/>
    </source>
</evidence>
<protein>
    <submittedName>
        <fullName evidence="7">MFS family arabinose efflux permease</fullName>
    </submittedName>
    <submittedName>
        <fullName evidence="8">Predicted arabinose efflux permease, MFS family</fullName>
    </submittedName>
</protein>
<comment type="subcellular location">
    <subcellularLocation>
        <location evidence="1">Cell membrane</location>
        <topology evidence="1">Multi-pass membrane protein</topology>
    </subcellularLocation>
</comment>
<dbReference type="InterPro" id="IPR005829">
    <property type="entry name" value="Sugar_transporter_CS"/>
</dbReference>
<feature type="transmembrane region" description="Helical" evidence="5">
    <location>
        <begin position="387"/>
        <end position="404"/>
    </location>
</feature>
<accession>A0A1H1RG40</accession>
<evidence type="ECO:0000256" key="1">
    <source>
        <dbReference type="ARBA" id="ARBA00004651"/>
    </source>
</evidence>
<feature type="transmembrane region" description="Helical" evidence="5">
    <location>
        <begin position="361"/>
        <end position="381"/>
    </location>
</feature>
<dbReference type="RefSeq" id="WP_092670042.1">
    <property type="nucleotide sequence ID" value="NZ_BMDN01000003.1"/>
</dbReference>
<dbReference type="OrthoDB" id="5242299at2"/>
<feature type="transmembrane region" description="Helical" evidence="5">
    <location>
        <begin position="76"/>
        <end position="96"/>
    </location>
</feature>
<dbReference type="Proteomes" id="UP000199482">
    <property type="component" value="Chromosome I"/>
</dbReference>
<dbReference type="SUPFAM" id="SSF103473">
    <property type="entry name" value="MFS general substrate transporter"/>
    <property type="match status" value="1"/>
</dbReference>
<keyword evidence="3 5" id="KW-1133">Transmembrane helix</keyword>